<keyword evidence="2" id="KW-0449">Lipoprotein</keyword>
<feature type="chain" id="PRO_5025354302" evidence="1">
    <location>
        <begin position="21"/>
        <end position="505"/>
    </location>
</feature>
<dbReference type="SUPFAM" id="SSF48452">
    <property type="entry name" value="TPR-like"/>
    <property type="match status" value="1"/>
</dbReference>
<evidence type="ECO:0000313" key="3">
    <source>
        <dbReference type="Proteomes" id="UP000476411"/>
    </source>
</evidence>
<gene>
    <name evidence="2" type="ORF">GWR21_20405</name>
</gene>
<proteinExistence type="predicted"/>
<dbReference type="InterPro" id="IPR011990">
    <property type="entry name" value="TPR-like_helical_dom_sf"/>
</dbReference>
<dbReference type="Gene3D" id="1.25.40.390">
    <property type="match status" value="1"/>
</dbReference>
<dbReference type="AlphaFoldDB" id="A0A6B9ZPU8"/>
<dbReference type="PROSITE" id="PS51257">
    <property type="entry name" value="PROKAR_LIPOPROTEIN"/>
    <property type="match status" value="1"/>
</dbReference>
<keyword evidence="1" id="KW-0732">Signal</keyword>
<dbReference type="Proteomes" id="UP000476411">
    <property type="component" value="Chromosome"/>
</dbReference>
<evidence type="ECO:0000313" key="2">
    <source>
        <dbReference type="EMBL" id="QHS64056.1"/>
    </source>
</evidence>
<sequence length="505" mass="56194">MMKFLKIFLLAGLLSSCTHDFSETNTNENNPTNVTPDLLLSGVIRNMMNSQVNTAWGIGNIVVQHHAKIQFVNEDRYLWGEQNGVWDEVYNNYRNLQNIFTAVGADTTNPYLGVSLVLKSWMFALATDTYGDVPYTEAGRAKLEGKYQPKYDEQEAIYAGILADLRRANTLLMNSNTNLDGDILYGGGASAILKWRKLANSLRLRYLLRLSKRKDVSAEMNEIVANPVLFPLFSDNADNAELEYLSSAPNQWPLYGARVGSFDEFRVSKTLSDRLTALGDPRLKVFGRPSQRSVTAGTPKIEGIPNGLSDVNALAYNGGVQGVSRVGYTFACLVCNDQGQAAPDPAAAKGTLMTYAELMFTLAEARERNMITVGEAATYYNNGITANFNYWKSIVPSQYGIDVTMPANYLTQTGVAYTGTQEEKLAKIALQKWVSYYFTGLEAWFDWRRTGMPEIVPGPSNLNNGRVPVRFIYPQREQSLNGINRGDAVKRQGADDLNTRMWIAK</sequence>
<keyword evidence="3" id="KW-1185">Reference proteome</keyword>
<dbReference type="EMBL" id="CP048113">
    <property type="protein sequence ID" value="QHS64056.1"/>
    <property type="molecule type" value="Genomic_DNA"/>
</dbReference>
<evidence type="ECO:0000256" key="1">
    <source>
        <dbReference type="SAM" id="SignalP"/>
    </source>
</evidence>
<dbReference type="Pfam" id="PF12771">
    <property type="entry name" value="SusD-like_2"/>
    <property type="match status" value="1"/>
</dbReference>
<protein>
    <submittedName>
        <fullName evidence="2">SusD/RagB family nutrient-binding outer membrane lipoprotein</fullName>
    </submittedName>
</protein>
<feature type="signal peptide" evidence="1">
    <location>
        <begin position="1"/>
        <end position="20"/>
    </location>
</feature>
<accession>A0A6B9ZPU8</accession>
<organism evidence="2 3">
    <name type="scientific">Chitinophaga agri</name>
    <dbReference type="NCBI Taxonomy" id="2703787"/>
    <lineage>
        <taxon>Bacteria</taxon>
        <taxon>Pseudomonadati</taxon>
        <taxon>Bacteroidota</taxon>
        <taxon>Chitinophagia</taxon>
        <taxon>Chitinophagales</taxon>
        <taxon>Chitinophagaceae</taxon>
        <taxon>Chitinophaga</taxon>
    </lineage>
</organism>
<dbReference type="KEGG" id="chih:GWR21_20405"/>
<reference evidence="2 3" key="1">
    <citation type="submission" date="2020-01" db="EMBL/GenBank/DDBJ databases">
        <title>Complete genome sequence of Chitinophaga sp. H33E-04 isolated from quinoa roots.</title>
        <authorList>
            <person name="Weon H.-Y."/>
            <person name="Lee S.A."/>
        </authorList>
    </citation>
    <scope>NUCLEOTIDE SEQUENCE [LARGE SCALE GENOMIC DNA]</scope>
    <source>
        <strain evidence="2 3">H33E-04</strain>
    </source>
</reference>
<name>A0A6B9ZPU8_9BACT</name>
<dbReference type="InterPro" id="IPR041662">
    <property type="entry name" value="SusD-like_2"/>
</dbReference>